<evidence type="ECO:0000256" key="1">
    <source>
        <dbReference type="SAM" id="MobiDB-lite"/>
    </source>
</evidence>
<evidence type="ECO:0000313" key="2">
    <source>
        <dbReference type="EMBL" id="CAF0799427.1"/>
    </source>
</evidence>
<keyword evidence="3" id="KW-1185">Reference proteome</keyword>
<protein>
    <submittedName>
        <fullName evidence="2">Uncharacterized protein</fullName>
    </submittedName>
</protein>
<sequence>MEVETRHDENTDPNRAHKNDKIEQHKQSLFKKLVEQTNLDQCFSQALFIQAMFKQDLAVLIKLFNFYLEKKQIKMAIDLLFNDVFKNFDINQTNEFDPYLNKFSILIIENLNENASFIVKKLVDDIEEKDQIYFELFKNLSQNMQEFLIIKILDKYRFKFNKYLKLFIESEKKSTPIQPSQQQAELKEFYLNFSQTYQSLYIIKDLLTIFKKFAQEYGLYLIDAFLNVEKHIHSYMVQNSVQLKLDAGLISIERRSLNLIRRVCVLDLIRDISSLIDKIDNRHCYRWIEKCLEFFTKYSICSTQVNVDTNMENGTDDVNISYASTKILSDSEILVSDSVESNETLKNEVVKQIKENLKDLIEYKYEPIGQDQTPYSNVYSLLDEIAKKLDWPPIPDNLKNIEDKMSFLFNLKSKPDKNISVSSLNKQISFYSLTFFFNKLTEFQALNHALFNDQLILSPLFKNEDDTDSIQMTQINPGFNQTISNLIFCIKIWQKFTQHKEFYTIITKCLSNSKLDNLVIYKNFLADYYNSLQWSSTQQIQNCNYNWTNLNGLNLKQKIPILSYLFMHEKNSLKVFFDELIQILNIVKNDDKLHSKFYVQLSLSKNLLDLFELNKQNIIKYFAKLLTEKLYKIFESKKTAAFNITQDDAYLRVLLVLLQSSYNQGLYDHVLLSIRSKKSLDYPNFFEEIYNVQILQDIFGIVNQNNENASEKFKLGQLDANLNEKFLSQINKEYNLESSYDILANLIILNSTLILEIFDKIISI</sequence>
<proteinExistence type="predicted"/>
<reference evidence="2" key="1">
    <citation type="submission" date="2021-02" db="EMBL/GenBank/DDBJ databases">
        <authorList>
            <person name="Nowell W R."/>
        </authorList>
    </citation>
    <scope>NUCLEOTIDE SEQUENCE</scope>
    <source>
        <strain evidence="2">Ploen Becks lab</strain>
    </source>
</reference>
<accession>A0A813SSZ2</accession>
<dbReference type="EMBL" id="CAJNOC010000753">
    <property type="protein sequence ID" value="CAF0799427.1"/>
    <property type="molecule type" value="Genomic_DNA"/>
</dbReference>
<comment type="caution">
    <text evidence="2">The sequence shown here is derived from an EMBL/GenBank/DDBJ whole genome shotgun (WGS) entry which is preliminary data.</text>
</comment>
<dbReference type="Proteomes" id="UP000663879">
    <property type="component" value="Unassembled WGS sequence"/>
</dbReference>
<feature type="region of interest" description="Disordered" evidence="1">
    <location>
        <begin position="1"/>
        <end position="21"/>
    </location>
</feature>
<evidence type="ECO:0000313" key="3">
    <source>
        <dbReference type="Proteomes" id="UP000663879"/>
    </source>
</evidence>
<organism evidence="2 3">
    <name type="scientific">Brachionus calyciflorus</name>
    <dbReference type="NCBI Taxonomy" id="104777"/>
    <lineage>
        <taxon>Eukaryota</taxon>
        <taxon>Metazoa</taxon>
        <taxon>Spiralia</taxon>
        <taxon>Gnathifera</taxon>
        <taxon>Rotifera</taxon>
        <taxon>Eurotatoria</taxon>
        <taxon>Monogononta</taxon>
        <taxon>Pseudotrocha</taxon>
        <taxon>Ploima</taxon>
        <taxon>Brachionidae</taxon>
        <taxon>Brachionus</taxon>
    </lineage>
</organism>
<name>A0A813SSZ2_9BILA</name>
<dbReference type="OrthoDB" id="10513304at2759"/>
<gene>
    <name evidence="2" type="ORF">OXX778_LOCUS6388</name>
</gene>
<dbReference type="AlphaFoldDB" id="A0A813SSZ2"/>